<dbReference type="STRING" id="935700.jaqu_15180"/>
<dbReference type="Proteomes" id="UP000032232">
    <property type="component" value="Unassembled WGS sequence"/>
</dbReference>
<dbReference type="PATRIC" id="fig|935700.4.peg.1571"/>
<reference evidence="2 3" key="1">
    <citation type="submission" date="2015-02" db="EMBL/GenBank/DDBJ databases">
        <title>Genome Sequence of Jannaschia aquimarina DSM28248, a member of the Roseobacter clade.</title>
        <authorList>
            <person name="Voget S."/>
            <person name="Daniel R."/>
        </authorList>
    </citation>
    <scope>NUCLEOTIDE SEQUENCE [LARGE SCALE GENOMIC DNA]</scope>
    <source>
        <strain evidence="2 3">GSW-M26</strain>
    </source>
</reference>
<protein>
    <recommendedName>
        <fullName evidence="1">DUF6471 domain-containing protein</fullName>
    </recommendedName>
</protein>
<dbReference type="RefSeq" id="WP_043918348.1">
    <property type="nucleotide sequence ID" value="NZ_FZPF01000001.1"/>
</dbReference>
<dbReference type="Pfam" id="PF20075">
    <property type="entry name" value="DUF6471"/>
    <property type="match status" value="1"/>
</dbReference>
<dbReference type="EMBL" id="JYFE01000027">
    <property type="protein sequence ID" value="KIT16730.1"/>
    <property type="molecule type" value="Genomic_DNA"/>
</dbReference>
<gene>
    <name evidence="2" type="ORF">jaqu_15180</name>
</gene>
<dbReference type="OrthoDB" id="9808716at2"/>
<proteinExistence type="predicted"/>
<organism evidence="2 3">
    <name type="scientific">Jannaschia aquimarina</name>
    <dbReference type="NCBI Taxonomy" id="935700"/>
    <lineage>
        <taxon>Bacteria</taxon>
        <taxon>Pseudomonadati</taxon>
        <taxon>Pseudomonadota</taxon>
        <taxon>Alphaproteobacteria</taxon>
        <taxon>Rhodobacterales</taxon>
        <taxon>Roseobacteraceae</taxon>
        <taxon>Jannaschia</taxon>
    </lineage>
</organism>
<evidence type="ECO:0000259" key="1">
    <source>
        <dbReference type="Pfam" id="PF20075"/>
    </source>
</evidence>
<evidence type="ECO:0000313" key="3">
    <source>
        <dbReference type="Proteomes" id="UP000032232"/>
    </source>
</evidence>
<sequence length="76" mass="8629">MPKQSTDKEWSDKAKNLIRSELKRKGVTYAQLSDSLQEIGVHENEKNIANKISRGVFTMAFFLQCMAAIDVAEVRL</sequence>
<evidence type="ECO:0000313" key="2">
    <source>
        <dbReference type="EMBL" id="KIT16730.1"/>
    </source>
</evidence>
<accession>A0A0D1ELX3</accession>
<keyword evidence="3" id="KW-1185">Reference proteome</keyword>
<dbReference type="InterPro" id="IPR045526">
    <property type="entry name" value="DUF6471"/>
</dbReference>
<dbReference type="AlphaFoldDB" id="A0A0D1ELX3"/>
<comment type="caution">
    <text evidence="2">The sequence shown here is derived from an EMBL/GenBank/DDBJ whole genome shotgun (WGS) entry which is preliminary data.</text>
</comment>
<name>A0A0D1ELX3_9RHOB</name>
<feature type="domain" description="DUF6471" evidence="1">
    <location>
        <begin position="10"/>
        <end position="73"/>
    </location>
</feature>